<gene>
    <name evidence="2" type="ORF">GKIL_2531</name>
</gene>
<accession>U5QIG3</accession>
<feature type="chain" id="PRO_5004663716" evidence="1">
    <location>
        <begin position="24"/>
        <end position="235"/>
    </location>
</feature>
<protein>
    <submittedName>
        <fullName evidence="2">Uncharacterized protein</fullName>
    </submittedName>
</protein>
<dbReference type="AlphaFoldDB" id="U5QIG3"/>
<keyword evidence="3" id="KW-1185">Reference proteome</keyword>
<feature type="signal peptide" evidence="1">
    <location>
        <begin position="1"/>
        <end position="23"/>
    </location>
</feature>
<dbReference type="RefSeq" id="WP_023173963.1">
    <property type="nucleotide sequence ID" value="NC_022600.1"/>
</dbReference>
<organism evidence="2 3">
    <name type="scientific">Gloeobacter kilaueensis (strain ATCC BAA-2537 / CCAP 1431/1 / ULC 316 / JS1)</name>
    <dbReference type="NCBI Taxonomy" id="1183438"/>
    <lineage>
        <taxon>Bacteria</taxon>
        <taxon>Bacillati</taxon>
        <taxon>Cyanobacteriota</taxon>
        <taxon>Cyanophyceae</taxon>
        <taxon>Gloeobacterales</taxon>
        <taxon>Gloeobacteraceae</taxon>
        <taxon>Gloeobacter</taxon>
    </lineage>
</organism>
<dbReference type="Proteomes" id="UP000017396">
    <property type="component" value="Chromosome"/>
</dbReference>
<keyword evidence="1" id="KW-0732">Signal</keyword>
<dbReference type="HOGENOM" id="CLU_089326_0_0_3"/>
<dbReference type="KEGG" id="glj:GKIL_2531"/>
<evidence type="ECO:0000313" key="2">
    <source>
        <dbReference type="EMBL" id="AGY58777.1"/>
    </source>
</evidence>
<sequence>MRFYRLALLALLLAAFVPGRAVASGESNLVLNGGNSENDDTYSKLYLSSSAYVIKDKDYSPEQPRFGLFTTWFFDPLQDDRFAVRARYCVPTGNIDGEQASLERLELLDDGKVLVALQESNSSLPARREIVQAAYYSEGYRQPVYRYALTKFGLVPVLAGYSSGPPIFHQAVSCASGTSGFDLGGVADALAALPDKTLKVQLHFSNGDVSGWQLGSGTVRELKRLVALRRELAGG</sequence>
<proteinExistence type="predicted"/>
<evidence type="ECO:0000256" key="1">
    <source>
        <dbReference type="SAM" id="SignalP"/>
    </source>
</evidence>
<evidence type="ECO:0000313" key="3">
    <source>
        <dbReference type="Proteomes" id="UP000017396"/>
    </source>
</evidence>
<dbReference type="OrthoDB" id="515301at2"/>
<reference evidence="2 3" key="1">
    <citation type="journal article" date="2013" name="PLoS ONE">
        <title>Cultivation and Complete Genome Sequencing of Gloeobacter kilaueensis sp. nov., from a Lava Cave in Kilauea Caldera, Hawai'i.</title>
        <authorList>
            <person name="Saw J.H."/>
            <person name="Schatz M."/>
            <person name="Brown M.V."/>
            <person name="Kunkel D.D."/>
            <person name="Foster J.S."/>
            <person name="Shick H."/>
            <person name="Christensen S."/>
            <person name="Hou S."/>
            <person name="Wan X."/>
            <person name="Donachie S.P."/>
        </authorList>
    </citation>
    <scope>NUCLEOTIDE SEQUENCE [LARGE SCALE GENOMIC DNA]</scope>
    <source>
        <strain evidence="3">JS</strain>
    </source>
</reference>
<dbReference type="STRING" id="1183438.GKIL_2531"/>
<name>U5QIG3_GLOK1</name>
<dbReference type="EMBL" id="CP003587">
    <property type="protein sequence ID" value="AGY58777.1"/>
    <property type="molecule type" value="Genomic_DNA"/>
</dbReference>